<reference evidence="1 2" key="1">
    <citation type="submission" date="2018-05" db="EMBL/GenBank/DDBJ databases">
        <title>The genome of Vibrio coralliilyticus phage YC.</title>
        <authorList>
            <person name="Benler S."/>
        </authorList>
    </citation>
    <scope>NUCLEOTIDE SEQUENCE [LARGE SCALE GENOMIC DNA]</scope>
</reference>
<proteinExistence type="predicted"/>
<evidence type="ECO:0008006" key="3">
    <source>
        <dbReference type="Google" id="ProtNLM"/>
    </source>
</evidence>
<organism evidence="1 2">
    <name type="scientific">Vibrio phage YC</name>
    <dbReference type="NCBI Taxonomy" id="2267403"/>
    <lineage>
        <taxon>Viruses</taxon>
        <taxon>Duplodnaviria</taxon>
        <taxon>Heunggongvirae</taxon>
        <taxon>Uroviricota</taxon>
        <taxon>Caudoviricetes</taxon>
        <taxon>Pantevenvirales</taxon>
        <taxon>Ackermannviridae</taxon>
        <taxon>Campanilevirus</taxon>
        <taxon>Campanilevirus YC</taxon>
    </lineage>
</organism>
<sequence length="88" mass="10108">MKIYILEDPHAFNGKTDIVVVANDNNSLQDAVEEAITEYLQRSRDELSSIKQQTFPSEPSLHYDVKTVKGNDYTFSFRPAKAFANWRP</sequence>
<evidence type="ECO:0000313" key="2">
    <source>
        <dbReference type="Proteomes" id="UP000260311"/>
    </source>
</evidence>
<dbReference type="EMBL" id="MH375644">
    <property type="protein sequence ID" value="AXC34433.1"/>
    <property type="molecule type" value="Genomic_DNA"/>
</dbReference>
<name>A0A384ZS26_9CAUD</name>
<protein>
    <recommendedName>
        <fullName evidence="3">Phage protein</fullName>
    </recommendedName>
</protein>
<evidence type="ECO:0000313" key="1">
    <source>
        <dbReference type="EMBL" id="AXC34433.1"/>
    </source>
</evidence>
<dbReference type="Proteomes" id="UP000260311">
    <property type="component" value="Segment"/>
</dbReference>
<keyword evidence="2" id="KW-1185">Reference proteome</keyword>
<accession>A0A384ZS26</accession>
<dbReference type="RefSeq" id="YP_009838279.1">
    <property type="nucleotide sequence ID" value="NC_048709.1"/>
</dbReference>
<dbReference type="GeneID" id="55608511"/>
<dbReference type="KEGG" id="vg:55608511"/>